<evidence type="ECO:0000259" key="1">
    <source>
        <dbReference type="Pfam" id="PF03109"/>
    </source>
</evidence>
<dbReference type="InterPro" id="IPR011009">
    <property type="entry name" value="Kinase-like_dom_sf"/>
</dbReference>
<dbReference type="InterPro" id="IPR051130">
    <property type="entry name" value="Mito_struct-func_regulator"/>
</dbReference>
<evidence type="ECO:0000313" key="3">
    <source>
        <dbReference type="Proteomes" id="UP000822688"/>
    </source>
</evidence>
<dbReference type="SUPFAM" id="SSF56112">
    <property type="entry name" value="Protein kinase-like (PK-like)"/>
    <property type="match status" value="1"/>
</dbReference>
<dbReference type="PANTHER" id="PTHR43173:SF24">
    <property type="entry name" value="ABC1 ATYPICAL KINASE-LIKE DOMAIN-CONTAINING PROTEIN"/>
    <property type="match status" value="1"/>
</dbReference>
<name>A0A8T0H492_CERPU</name>
<evidence type="ECO:0000313" key="2">
    <source>
        <dbReference type="EMBL" id="KAG0565214.1"/>
    </source>
</evidence>
<sequence>MEDREGMKRLRRNNRRLLPPQVGRKGVEEVVDEDTGRENADLARRTRCEQLTFLDGRKKYVCAAFANHDWDEVPLMRTANYTEYGTLRAGRRKGRTGLSMLLEVFAGKNEKGRRDGGSGRGSVVVGCLATAVRIGVLLLSRSLCEGAWPVLQALSLCTVPFGALKQLALPEPARSIIEPIAGPVLGITVAQPIVWLCLPNVYRTLKFWKRLLPIYFRYIKTKRQVRKMTSAQRDEVWAVRHEWGGEKVHSLVLDMSGFYVKSAQILATKADFVPEPWIRRLSNHLDNAPPRPFAEVQRSIMQQLATCPRSKSLSVGAGGLVPLEEVFLEVDSTALAAASIAQVHAGTLKDNSRVVIKVQHLGMQKVMAADLRNIGWVANFLQGQLPFDLVPIVKEIQATIPLEFDFNREVWFMTNIRRSLKEGGFDRIKCPEPILDLCSGRLIVMERLDGVPFTQILHSRAPAALQRRIPEVVRALEVLVHSYGQMLFIDGVFHADPHAGNLLLLSDGRLGLIDFGQSKVLDKEMRLKLARMITALASDEEARIARALINLGLRFEDVNGGEVSENRLAIMARILFDTCYVQEATVSPMSQDSILRTTPLKAFNQSVWMVVRALVILRGLCFALKMDLSATAIWFPYARDALAAAGET</sequence>
<dbReference type="InterPro" id="IPR004147">
    <property type="entry name" value="ABC1_dom"/>
</dbReference>
<dbReference type="PANTHER" id="PTHR43173">
    <property type="entry name" value="ABC1 FAMILY PROTEIN"/>
    <property type="match status" value="1"/>
</dbReference>
<dbReference type="Proteomes" id="UP000822688">
    <property type="component" value="Chromosome 8"/>
</dbReference>
<proteinExistence type="predicted"/>
<keyword evidence="3" id="KW-1185">Reference proteome</keyword>
<accession>A0A8T0H492</accession>
<organism evidence="2 3">
    <name type="scientific">Ceratodon purpureus</name>
    <name type="common">Fire moss</name>
    <name type="synonym">Dicranum purpureum</name>
    <dbReference type="NCBI Taxonomy" id="3225"/>
    <lineage>
        <taxon>Eukaryota</taxon>
        <taxon>Viridiplantae</taxon>
        <taxon>Streptophyta</taxon>
        <taxon>Embryophyta</taxon>
        <taxon>Bryophyta</taxon>
        <taxon>Bryophytina</taxon>
        <taxon>Bryopsida</taxon>
        <taxon>Dicranidae</taxon>
        <taxon>Pseudoditrichales</taxon>
        <taxon>Ditrichaceae</taxon>
        <taxon>Ceratodon</taxon>
    </lineage>
</organism>
<gene>
    <name evidence="2" type="ORF">KC19_8G174000</name>
</gene>
<reference evidence="2" key="1">
    <citation type="submission" date="2020-06" db="EMBL/GenBank/DDBJ databases">
        <title>WGS assembly of Ceratodon purpureus strain R40.</title>
        <authorList>
            <person name="Carey S.B."/>
            <person name="Jenkins J."/>
            <person name="Shu S."/>
            <person name="Lovell J.T."/>
            <person name="Sreedasyam A."/>
            <person name="Maumus F."/>
            <person name="Tiley G.P."/>
            <person name="Fernandez-Pozo N."/>
            <person name="Barry K."/>
            <person name="Chen C."/>
            <person name="Wang M."/>
            <person name="Lipzen A."/>
            <person name="Daum C."/>
            <person name="Saski C.A."/>
            <person name="Payton A.C."/>
            <person name="Mcbreen J.C."/>
            <person name="Conrad R.E."/>
            <person name="Kollar L.M."/>
            <person name="Olsson S."/>
            <person name="Huttunen S."/>
            <person name="Landis J.B."/>
            <person name="Wickett N.J."/>
            <person name="Johnson M.G."/>
            <person name="Rensing S.A."/>
            <person name="Grimwood J."/>
            <person name="Schmutz J."/>
            <person name="Mcdaniel S.F."/>
        </authorList>
    </citation>
    <scope>NUCLEOTIDE SEQUENCE</scope>
    <source>
        <strain evidence="2">R40</strain>
    </source>
</reference>
<dbReference type="AlphaFoldDB" id="A0A8T0H492"/>
<dbReference type="Pfam" id="PF03109">
    <property type="entry name" value="ABC1"/>
    <property type="match status" value="1"/>
</dbReference>
<comment type="caution">
    <text evidence="2">The sequence shown here is derived from an EMBL/GenBank/DDBJ whole genome shotgun (WGS) entry which is preliminary data.</text>
</comment>
<protein>
    <recommendedName>
        <fullName evidence="1">ABC1 atypical kinase-like domain-containing protein</fullName>
    </recommendedName>
</protein>
<dbReference type="Gene3D" id="1.10.510.10">
    <property type="entry name" value="Transferase(Phosphotransferase) domain 1"/>
    <property type="match status" value="1"/>
</dbReference>
<dbReference type="EMBL" id="CM026429">
    <property type="protein sequence ID" value="KAG0565214.1"/>
    <property type="molecule type" value="Genomic_DNA"/>
</dbReference>
<dbReference type="CDD" id="cd05121">
    <property type="entry name" value="ABC1_ADCK3-like"/>
    <property type="match status" value="1"/>
</dbReference>
<feature type="domain" description="ABC1 atypical kinase-like" evidence="1">
    <location>
        <begin position="322"/>
        <end position="546"/>
    </location>
</feature>